<feature type="repeat" description="WD" evidence="3">
    <location>
        <begin position="95"/>
        <end position="136"/>
    </location>
</feature>
<dbReference type="PROSITE" id="PS50294">
    <property type="entry name" value="WD_REPEATS_REGION"/>
    <property type="match status" value="4"/>
</dbReference>
<dbReference type="GO" id="GO:0003723">
    <property type="term" value="F:RNA binding"/>
    <property type="evidence" value="ECO:0007669"/>
    <property type="project" value="TreeGrafter"/>
</dbReference>
<evidence type="ECO:0000256" key="1">
    <source>
        <dbReference type="ARBA" id="ARBA00022574"/>
    </source>
</evidence>
<keyword evidence="5" id="KW-1185">Reference proteome</keyword>
<dbReference type="Proteomes" id="UP000247498">
    <property type="component" value="Unassembled WGS sequence"/>
</dbReference>
<dbReference type="AlphaFoldDB" id="A0A2V0NJR4"/>
<dbReference type="STRING" id="307507.A0A2V0NJR4"/>
<evidence type="ECO:0000256" key="2">
    <source>
        <dbReference type="ARBA" id="ARBA00022737"/>
    </source>
</evidence>
<accession>A0A2V0NJR4</accession>
<reference evidence="4 5" key="1">
    <citation type="journal article" date="2018" name="Sci. Rep.">
        <title>Raphidocelis subcapitata (=Pseudokirchneriella subcapitata) provides an insight into genome evolution and environmental adaptations in the Sphaeropleales.</title>
        <authorList>
            <person name="Suzuki S."/>
            <person name="Yamaguchi H."/>
            <person name="Nakajima N."/>
            <person name="Kawachi M."/>
        </authorList>
    </citation>
    <scope>NUCLEOTIDE SEQUENCE [LARGE SCALE GENOMIC DNA]</scope>
    <source>
        <strain evidence="4 5">NIES-35</strain>
    </source>
</reference>
<dbReference type="PRINTS" id="PR00320">
    <property type="entry name" value="GPROTEINBRPT"/>
</dbReference>
<dbReference type="InParanoid" id="A0A2V0NJR4"/>
<dbReference type="CDD" id="cd00200">
    <property type="entry name" value="WD40"/>
    <property type="match status" value="1"/>
</dbReference>
<protein>
    <submittedName>
        <fullName evidence="4">U5 small nuclear ribonucleoprotein 40 kDa</fullName>
    </submittedName>
</protein>
<evidence type="ECO:0000313" key="5">
    <source>
        <dbReference type="Proteomes" id="UP000247498"/>
    </source>
</evidence>
<feature type="repeat" description="WD" evidence="3">
    <location>
        <begin position="212"/>
        <end position="246"/>
    </location>
</feature>
<gene>
    <name evidence="4" type="ORF">Rsub_00195</name>
</gene>
<evidence type="ECO:0000313" key="4">
    <source>
        <dbReference type="EMBL" id="GBF87484.1"/>
    </source>
</evidence>
<dbReference type="SMART" id="SM00320">
    <property type="entry name" value="WD40"/>
    <property type="match status" value="6"/>
</dbReference>
<feature type="repeat" description="WD" evidence="3">
    <location>
        <begin position="51"/>
        <end position="82"/>
    </location>
</feature>
<sequence>MDGKRPHSGLGAAAGALVKRQKTDEGAVIVGSVTKEGVRRTSNLFAPIMQLHGHGGEVYALRFSPDGDVVASAGFDKTLLLWRTYGEECENFMLIRGHKNAVLQLAWFPSGEHIVTASADKSVRCWDVDTGMQVKRLSEHSGVVNSVCPMHRGPGLFVSGSDDGSVKLWDLRSKRSSHTFAGKYPVTAVAFSEGGDQVHVWELRKGAVSMSLAGHTDSITGMSLSPDGSFLLTNAMDNTLRAWDVRPYAPANRCVKVFTGHQHTFERLLLRCCWSPDGKRVAAGSADRVVYVWGADSAQLAYALPGHKGSVNDVDFHPKARRGGAGSDRTIFLGEISAS</sequence>
<dbReference type="SUPFAM" id="SSF50978">
    <property type="entry name" value="WD40 repeat-like"/>
    <property type="match status" value="1"/>
</dbReference>
<dbReference type="EMBL" id="BDRX01000001">
    <property type="protein sequence ID" value="GBF87484.1"/>
    <property type="molecule type" value="Genomic_DNA"/>
</dbReference>
<keyword evidence="4" id="KW-0687">Ribonucleoprotein</keyword>
<dbReference type="InterPro" id="IPR020472">
    <property type="entry name" value="WD40_PAC1"/>
</dbReference>
<dbReference type="FunCoup" id="A0A2V0NJR4">
    <property type="interactions" value="2280"/>
</dbReference>
<dbReference type="GO" id="GO:0071013">
    <property type="term" value="C:catalytic step 2 spliceosome"/>
    <property type="evidence" value="ECO:0007669"/>
    <property type="project" value="TreeGrafter"/>
</dbReference>
<feature type="repeat" description="WD" evidence="3">
    <location>
        <begin position="274"/>
        <end position="303"/>
    </location>
</feature>
<dbReference type="Pfam" id="PF00400">
    <property type="entry name" value="WD40"/>
    <property type="match status" value="6"/>
</dbReference>
<dbReference type="InterPro" id="IPR015943">
    <property type="entry name" value="WD40/YVTN_repeat-like_dom_sf"/>
</dbReference>
<keyword evidence="2" id="KW-0677">Repeat</keyword>
<name>A0A2V0NJR4_9CHLO</name>
<comment type="caution">
    <text evidence="4">The sequence shown here is derived from an EMBL/GenBank/DDBJ whole genome shotgun (WGS) entry which is preliminary data.</text>
</comment>
<dbReference type="InterPro" id="IPR052234">
    <property type="entry name" value="U5_snRNP_Component"/>
</dbReference>
<keyword evidence="1 3" id="KW-0853">WD repeat</keyword>
<dbReference type="InterPro" id="IPR001680">
    <property type="entry name" value="WD40_rpt"/>
</dbReference>
<dbReference type="InterPro" id="IPR036322">
    <property type="entry name" value="WD40_repeat_dom_sf"/>
</dbReference>
<dbReference type="Gene3D" id="2.130.10.10">
    <property type="entry name" value="YVTN repeat-like/Quinoprotein amine dehydrogenase"/>
    <property type="match status" value="1"/>
</dbReference>
<dbReference type="OrthoDB" id="1068471at2759"/>
<evidence type="ECO:0000256" key="3">
    <source>
        <dbReference type="PROSITE-ProRule" id="PRU00221"/>
    </source>
</evidence>
<dbReference type="PANTHER" id="PTHR44006">
    <property type="entry name" value="U5 SMALL NUCLEAR RIBONUCLEOPROTEIN 40 KDA PROTEIN"/>
    <property type="match status" value="1"/>
</dbReference>
<dbReference type="PROSITE" id="PS50082">
    <property type="entry name" value="WD_REPEATS_2"/>
    <property type="match status" value="5"/>
</dbReference>
<dbReference type="PANTHER" id="PTHR44006:SF1">
    <property type="entry name" value="U5 SMALL NUCLEAR RIBONUCLEOPROTEIN 40 KDA PROTEIN"/>
    <property type="match status" value="1"/>
</dbReference>
<feature type="repeat" description="WD" evidence="3">
    <location>
        <begin position="137"/>
        <end position="179"/>
    </location>
</feature>
<proteinExistence type="predicted"/>
<organism evidence="4 5">
    <name type="scientific">Raphidocelis subcapitata</name>
    <dbReference type="NCBI Taxonomy" id="307507"/>
    <lineage>
        <taxon>Eukaryota</taxon>
        <taxon>Viridiplantae</taxon>
        <taxon>Chlorophyta</taxon>
        <taxon>core chlorophytes</taxon>
        <taxon>Chlorophyceae</taxon>
        <taxon>CS clade</taxon>
        <taxon>Sphaeropleales</taxon>
        <taxon>Selenastraceae</taxon>
        <taxon>Raphidocelis</taxon>
    </lineage>
</organism>